<sequence>MITIRVLVATIILTLSMCSHQVESQQSEVAKVPVVYSPDYKLSLFGLEKLHPFDIGKYDKIYEALENDGMLDAKRIHKPEKLDGAQLGLVHTEAYLNSLRDPRMVARCMEAPAIKMVPKMLLESKVVDPFILSSGGTLLAARLALKEGVAVNLGGGYHHAKPNSGEGFCIIADVPIAIRQLQLEGKIKKALIIDTDIHQGNGTIRCLWQDESTFCFSMHEAGIYPLPKEKGDLDVELRAGIKDQEYLEILQSHLDKLIQSSKPDIVFHVAGCDALLGDPLANGAMSVKGVRSRDQMIVEACRKHQVPYVMTLSGGYSKDAWRAQYLSVKAIMQKWM</sequence>
<reference evidence="5 6" key="1">
    <citation type="submission" date="2024-02" db="EMBL/GenBank/DDBJ databases">
        <title>Rubritalea halochordaticola NBRC 107102.</title>
        <authorList>
            <person name="Ichikawa N."/>
            <person name="Katano-Makiyama Y."/>
            <person name="Hidaka K."/>
        </authorList>
    </citation>
    <scope>NUCLEOTIDE SEQUENCE [LARGE SCALE GENOMIC DNA]</scope>
    <source>
        <strain evidence="5 6">NBRC 107102</strain>
    </source>
</reference>
<evidence type="ECO:0000256" key="3">
    <source>
        <dbReference type="SAM" id="SignalP"/>
    </source>
</evidence>
<proteinExistence type="inferred from homology"/>
<evidence type="ECO:0000256" key="2">
    <source>
        <dbReference type="ARBA" id="ARBA00022801"/>
    </source>
</evidence>
<dbReference type="PRINTS" id="PR01270">
    <property type="entry name" value="HDASUPER"/>
</dbReference>
<comment type="caution">
    <text evidence="5">The sequence shown here is derived from an EMBL/GenBank/DDBJ whole genome shotgun (WGS) entry which is preliminary data.</text>
</comment>
<organism evidence="5 6">
    <name type="scientific">Rubritalea halochordaticola</name>
    <dbReference type="NCBI Taxonomy" id="714537"/>
    <lineage>
        <taxon>Bacteria</taxon>
        <taxon>Pseudomonadati</taxon>
        <taxon>Verrucomicrobiota</taxon>
        <taxon>Verrucomicrobiia</taxon>
        <taxon>Verrucomicrobiales</taxon>
        <taxon>Rubritaleaceae</taxon>
        <taxon>Rubritalea</taxon>
    </lineage>
</organism>
<dbReference type="PANTHER" id="PTHR10625">
    <property type="entry name" value="HISTONE DEACETYLASE HDAC1-RELATED"/>
    <property type="match status" value="1"/>
</dbReference>
<dbReference type="Proteomes" id="UP001424741">
    <property type="component" value="Unassembled WGS sequence"/>
</dbReference>
<feature type="signal peptide" evidence="3">
    <location>
        <begin position="1"/>
        <end position="21"/>
    </location>
</feature>
<gene>
    <name evidence="5" type="ORF">Rhal01_01252</name>
</gene>
<evidence type="ECO:0000313" key="5">
    <source>
        <dbReference type="EMBL" id="GAA5495080.1"/>
    </source>
</evidence>
<accession>A0ABP9UZB4</accession>
<name>A0ABP9UZB4_9BACT</name>
<dbReference type="CDD" id="cd09993">
    <property type="entry name" value="HDAC_classIV"/>
    <property type="match status" value="1"/>
</dbReference>
<evidence type="ECO:0000259" key="4">
    <source>
        <dbReference type="Pfam" id="PF00850"/>
    </source>
</evidence>
<dbReference type="InterPro" id="IPR023801">
    <property type="entry name" value="His_deacetylse_dom"/>
</dbReference>
<keyword evidence="3" id="KW-0732">Signal</keyword>
<dbReference type="InterPro" id="IPR000286">
    <property type="entry name" value="HDACs"/>
</dbReference>
<evidence type="ECO:0000256" key="1">
    <source>
        <dbReference type="ARBA" id="ARBA00005947"/>
    </source>
</evidence>
<dbReference type="PANTHER" id="PTHR10625:SF23">
    <property type="entry name" value="HISTONE DEACETYLASE 11"/>
    <property type="match status" value="1"/>
</dbReference>
<dbReference type="Gene3D" id="3.40.800.20">
    <property type="entry name" value="Histone deacetylase domain"/>
    <property type="match status" value="1"/>
</dbReference>
<dbReference type="InterPro" id="IPR037138">
    <property type="entry name" value="His_deacetylse_dom_sf"/>
</dbReference>
<dbReference type="Pfam" id="PF00850">
    <property type="entry name" value="Hist_deacetyl"/>
    <property type="match status" value="1"/>
</dbReference>
<dbReference type="SUPFAM" id="SSF52768">
    <property type="entry name" value="Arginase/deacetylase"/>
    <property type="match status" value="1"/>
</dbReference>
<dbReference type="EMBL" id="BAABRL010000003">
    <property type="protein sequence ID" value="GAA5495080.1"/>
    <property type="molecule type" value="Genomic_DNA"/>
</dbReference>
<protein>
    <recommendedName>
        <fullName evidence="4">Histone deacetylase domain-containing protein</fullName>
    </recommendedName>
</protein>
<dbReference type="InterPro" id="IPR023696">
    <property type="entry name" value="Ureohydrolase_dom_sf"/>
</dbReference>
<comment type="similarity">
    <text evidence="1">Belongs to the histone deacetylase family.</text>
</comment>
<dbReference type="InterPro" id="IPR044150">
    <property type="entry name" value="HDAC_classIV"/>
</dbReference>
<keyword evidence="6" id="KW-1185">Reference proteome</keyword>
<feature type="domain" description="Histone deacetylase" evidence="4">
    <location>
        <begin position="51"/>
        <end position="326"/>
    </location>
</feature>
<feature type="chain" id="PRO_5045196374" description="Histone deacetylase domain-containing protein" evidence="3">
    <location>
        <begin position="22"/>
        <end position="336"/>
    </location>
</feature>
<keyword evidence="2" id="KW-0378">Hydrolase</keyword>
<evidence type="ECO:0000313" key="6">
    <source>
        <dbReference type="Proteomes" id="UP001424741"/>
    </source>
</evidence>